<accession>A0A151IQY5</accession>
<feature type="transmembrane region" description="Helical" evidence="7">
    <location>
        <begin position="363"/>
        <end position="386"/>
    </location>
</feature>
<feature type="chain" id="PRO_5007582283" evidence="8">
    <location>
        <begin position="22"/>
        <end position="436"/>
    </location>
</feature>
<protein>
    <submittedName>
        <fullName evidence="9">Zinc transporter ZIP9-A</fullName>
    </submittedName>
</protein>
<dbReference type="InterPro" id="IPR003689">
    <property type="entry name" value="ZIP"/>
</dbReference>
<name>A0A151IQY5_9HYME</name>
<dbReference type="EMBL" id="KQ981148">
    <property type="protein sequence ID" value="KYN09090.1"/>
    <property type="molecule type" value="Genomic_DNA"/>
</dbReference>
<evidence type="ECO:0000313" key="9">
    <source>
        <dbReference type="EMBL" id="KYN09090.1"/>
    </source>
</evidence>
<comment type="subcellular location">
    <subcellularLocation>
        <location evidence="1">Endomembrane system</location>
        <topology evidence="1">Multi-pass membrane protein</topology>
    </subcellularLocation>
    <subcellularLocation>
        <location evidence="2">Golgi apparatus membrane</location>
    </subcellularLocation>
</comment>
<evidence type="ECO:0000256" key="4">
    <source>
        <dbReference type="ARBA" id="ARBA00022989"/>
    </source>
</evidence>
<evidence type="ECO:0000256" key="8">
    <source>
        <dbReference type="SAM" id="SignalP"/>
    </source>
</evidence>
<feature type="transmembrane region" description="Helical" evidence="7">
    <location>
        <begin position="174"/>
        <end position="193"/>
    </location>
</feature>
<evidence type="ECO:0000256" key="5">
    <source>
        <dbReference type="ARBA" id="ARBA00023034"/>
    </source>
</evidence>
<dbReference type="PROSITE" id="PS51257">
    <property type="entry name" value="PROKAR_LIPOPROTEIN"/>
    <property type="match status" value="1"/>
</dbReference>
<feature type="transmembrane region" description="Helical" evidence="7">
    <location>
        <begin position="37"/>
        <end position="56"/>
    </location>
</feature>
<evidence type="ECO:0000256" key="2">
    <source>
        <dbReference type="ARBA" id="ARBA00004394"/>
    </source>
</evidence>
<keyword evidence="8" id="KW-0732">Signal</keyword>
<dbReference type="STRING" id="471704.A0A151IQY5"/>
<reference evidence="9 10" key="1">
    <citation type="submission" date="2015-09" db="EMBL/GenBank/DDBJ databases">
        <title>Trachymyrmex cornetzi WGS genome.</title>
        <authorList>
            <person name="Nygaard S."/>
            <person name="Hu H."/>
            <person name="Boomsma J."/>
            <person name="Zhang G."/>
        </authorList>
    </citation>
    <scope>NUCLEOTIDE SEQUENCE [LARGE SCALE GENOMIC DNA]</scope>
    <source>
        <strain evidence="9">Tcor2-1</strain>
        <tissue evidence="9">Whole body</tissue>
    </source>
</reference>
<sequence length="436" mass="48078">MEKGAMLWILTLVMLVGSCLAGSLPLVMSLSEDKLQLVSVLGAGLLVGTALAVIIPEGIRALFTGEITNEKQLHGDLHSLIGISLVLGFVFMLLIDQCSAKKSDGRQKSVTATLGLVVHAAVDGVALGAAATTSQADVEMIVFLAIMLHKAPAAFGLVSFLLHEGVDKKRISRHLLIFSLAAPCLTLVTYFGIGKVSDTKYKRSYRRCHSNYNAASRLYAQRFPERRHATDMTIRSLVQRARNGHLVRQRQHHEYDENDARAVTILAIVHLNPHVSTRQIEREIGIPQRTVVRILRALNYSFHITLTQALQPNHHLMRIAFCQWALQMLHNDPNFFRIHEMIGGCETPCLLALKEEKETLNNVNATGLAMLFSAGTFLYVATVHVLPELMTRSSNYSHVPSVEGTTLSATGLKVKEILFLVIGIFLPALITTGHHH</sequence>
<feature type="transmembrane region" description="Helical" evidence="7">
    <location>
        <begin position="417"/>
        <end position="434"/>
    </location>
</feature>
<dbReference type="Proteomes" id="UP000078492">
    <property type="component" value="Unassembled WGS sequence"/>
</dbReference>
<dbReference type="GO" id="GO:0006829">
    <property type="term" value="P:zinc ion transport"/>
    <property type="evidence" value="ECO:0007669"/>
    <property type="project" value="InterPro"/>
</dbReference>
<feature type="transmembrane region" description="Helical" evidence="7">
    <location>
        <begin position="110"/>
        <end position="129"/>
    </location>
</feature>
<dbReference type="InterPro" id="IPR045891">
    <property type="entry name" value="ZIP9"/>
</dbReference>
<feature type="transmembrane region" description="Helical" evidence="7">
    <location>
        <begin position="141"/>
        <end position="162"/>
    </location>
</feature>
<evidence type="ECO:0000256" key="7">
    <source>
        <dbReference type="SAM" id="Phobius"/>
    </source>
</evidence>
<dbReference type="PANTHER" id="PTHR16133">
    <property type="entry name" value="SOLUTE CARRIER FAMILY 39 ZINC TRANSPORTER , MEMBER 9-RELATED"/>
    <property type="match status" value="1"/>
</dbReference>
<evidence type="ECO:0000256" key="6">
    <source>
        <dbReference type="ARBA" id="ARBA00023136"/>
    </source>
</evidence>
<gene>
    <name evidence="9" type="ORF">ALC57_18801</name>
</gene>
<dbReference type="AlphaFoldDB" id="A0A151IQY5"/>
<keyword evidence="5" id="KW-0333">Golgi apparatus</keyword>
<evidence type="ECO:0000256" key="3">
    <source>
        <dbReference type="ARBA" id="ARBA00022692"/>
    </source>
</evidence>
<feature type="signal peptide" evidence="8">
    <location>
        <begin position="1"/>
        <end position="21"/>
    </location>
</feature>
<dbReference type="GO" id="GO:0000139">
    <property type="term" value="C:Golgi membrane"/>
    <property type="evidence" value="ECO:0007669"/>
    <property type="project" value="UniProtKB-SubCell"/>
</dbReference>
<evidence type="ECO:0000256" key="1">
    <source>
        <dbReference type="ARBA" id="ARBA00004127"/>
    </source>
</evidence>
<keyword evidence="3 7" id="KW-0812">Transmembrane</keyword>
<evidence type="ECO:0000313" key="10">
    <source>
        <dbReference type="Proteomes" id="UP000078492"/>
    </source>
</evidence>
<organism evidence="9 10">
    <name type="scientific">Trachymyrmex cornetzi</name>
    <dbReference type="NCBI Taxonomy" id="471704"/>
    <lineage>
        <taxon>Eukaryota</taxon>
        <taxon>Metazoa</taxon>
        <taxon>Ecdysozoa</taxon>
        <taxon>Arthropoda</taxon>
        <taxon>Hexapoda</taxon>
        <taxon>Insecta</taxon>
        <taxon>Pterygota</taxon>
        <taxon>Neoptera</taxon>
        <taxon>Endopterygota</taxon>
        <taxon>Hymenoptera</taxon>
        <taxon>Apocrita</taxon>
        <taxon>Aculeata</taxon>
        <taxon>Formicoidea</taxon>
        <taxon>Formicidae</taxon>
        <taxon>Myrmicinae</taxon>
        <taxon>Trachymyrmex</taxon>
    </lineage>
</organism>
<dbReference type="GO" id="GO:0046873">
    <property type="term" value="F:metal ion transmembrane transporter activity"/>
    <property type="evidence" value="ECO:0007669"/>
    <property type="project" value="InterPro"/>
</dbReference>
<dbReference type="Pfam" id="PF02535">
    <property type="entry name" value="Zip"/>
    <property type="match status" value="2"/>
</dbReference>
<keyword evidence="4 7" id="KW-1133">Transmembrane helix</keyword>
<proteinExistence type="predicted"/>
<feature type="transmembrane region" description="Helical" evidence="7">
    <location>
        <begin position="77"/>
        <end position="95"/>
    </location>
</feature>
<keyword evidence="6 7" id="KW-0472">Membrane</keyword>
<keyword evidence="10" id="KW-1185">Reference proteome</keyword>
<dbReference type="PANTHER" id="PTHR16133:SF0">
    <property type="entry name" value="ZINC_IRON REGULATED TRANSPORTER-RELATED PROTEIN 102B, ISOFORM E"/>
    <property type="match status" value="1"/>
</dbReference>